<evidence type="ECO:0000313" key="2">
    <source>
        <dbReference type="EMBL" id="UVA79399.1"/>
    </source>
</evidence>
<gene>
    <name evidence="2" type="ORF">NTU39_26020</name>
</gene>
<feature type="transmembrane region" description="Helical" evidence="1">
    <location>
        <begin position="106"/>
        <end position="127"/>
    </location>
</feature>
<keyword evidence="3" id="KW-1185">Reference proteome</keyword>
<organism evidence="2 3">
    <name type="scientific">Pandoraea commovens</name>
    <dbReference type="NCBI Taxonomy" id="2508289"/>
    <lineage>
        <taxon>Bacteria</taxon>
        <taxon>Pseudomonadati</taxon>
        <taxon>Pseudomonadota</taxon>
        <taxon>Betaproteobacteria</taxon>
        <taxon>Burkholderiales</taxon>
        <taxon>Burkholderiaceae</taxon>
        <taxon>Pandoraea</taxon>
    </lineage>
</organism>
<name>A0ABY5QFJ0_9BURK</name>
<sequence>MASADGSIPNGQAPSQGLADAFGDALSASSEKTDSAIGADLSAGYVPPKVLSEDSLGLTEQRHRHGLQQNIFSCAITVAVVLYISAIVFAGFVLLKSSPGQLGADWHSSLLAGAFIVPPTVMMIVLIRAVYASANSKDASADDLPSISLVKEILAIVKDAAATGK</sequence>
<accession>A0ABY5QFJ0</accession>
<dbReference type="Proteomes" id="UP001058980">
    <property type="component" value="Chromosome"/>
</dbReference>
<evidence type="ECO:0000256" key="1">
    <source>
        <dbReference type="SAM" id="Phobius"/>
    </source>
</evidence>
<dbReference type="EMBL" id="CP102780">
    <property type="protein sequence ID" value="UVA79399.1"/>
    <property type="molecule type" value="Genomic_DNA"/>
</dbReference>
<evidence type="ECO:0008006" key="4">
    <source>
        <dbReference type="Google" id="ProtNLM"/>
    </source>
</evidence>
<keyword evidence="1" id="KW-0472">Membrane</keyword>
<keyword evidence="1" id="KW-0812">Transmembrane</keyword>
<evidence type="ECO:0000313" key="3">
    <source>
        <dbReference type="Proteomes" id="UP001058980"/>
    </source>
</evidence>
<protein>
    <recommendedName>
        <fullName evidence="4">Transmembrane protein</fullName>
    </recommendedName>
</protein>
<keyword evidence="1" id="KW-1133">Transmembrane helix</keyword>
<reference evidence="2" key="1">
    <citation type="submission" date="2022-08" db="EMBL/GenBank/DDBJ databases">
        <title>Multi-unit outbreak of Pandoraea commovens among non-cystic fibrosis intensive care patients from 2019 to 2021 in Berlin, Germany.</title>
        <authorList>
            <person name="Menzel P."/>
        </authorList>
    </citation>
    <scope>NUCLEOTIDE SEQUENCE</scope>
    <source>
        <strain evidence="2">LB-19-202-79</strain>
    </source>
</reference>
<proteinExistence type="predicted"/>
<feature type="transmembrane region" description="Helical" evidence="1">
    <location>
        <begin position="71"/>
        <end position="94"/>
    </location>
</feature>
<dbReference type="RefSeq" id="WP_257958872.1">
    <property type="nucleotide sequence ID" value="NZ_CP102780.1"/>
</dbReference>